<evidence type="ECO:0000256" key="1">
    <source>
        <dbReference type="ARBA" id="ARBA00004752"/>
    </source>
</evidence>
<evidence type="ECO:0000313" key="10">
    <source>
        <dbReference type="EMBL" id="SUZ56329.1"/>
    </source>
</evidence>
<keyword evidence="5" id="KW-0378">Hydrolase</keyword>
<name>A0A381NPS9_9ZZZZ</name>
<comment type="pathway">
    <text evidence="1">Cell wall biogenesis; peptidoglycan biosynthesis.</text>
</comment>
<dbReference type="GO" id="GO:0071555">
    <property type="term" value="P:cell wall organization"/>
    <property type="evidence" value="ECO:0007669"/>
    <property type="project" value="UniProtKB-KW"/>
</dbReference>
<protein>
    <recommendedName>
        <fullName evidence="9">L,D-TPase catalytic domain-containing protein</fullName>
    </recommendedName>
</protein>
<proteinExistence type="inferred from homology"/>
<evidence type="ECO:0000259" key="9">
    <source>
        <dbReference type="PROSITE" id="PS52029"/>
    </source>
</evidence>
<evidence type="ECO:0000256" key="5">
    <source>
        <dbReference type="ARBA" id="ARBA00022801"/>
    </source>
</evidence>
<dbReference type="GO" id="GO:0071972">
    <property type="term" value="F:peptidoglycan L,D-transpeptidase activity"/>
    <property type="evidence" value="ECO:0007669"/>
    <property type="project" value="TreeGrafter"/>
</dbReference>
<dbReference type="InterPro" id="IPR005490">
    <property type="entry name" value="LD_TPept_cat_dom"/>
</dbReference>
<accession>A0A381NPS9</accession>
<evidence type="ECO:0000256" key="6">
    <source>
        <dbReference type="ARBA" id="ARBA00022960"/>
    </source>
</evidence>
<dbReference type="PANTHER" id="PTHR30582:SF24">
    <property type="entry name" value="L,D-TRANSPEPTIDASE ERFK_SRFK-RELATED"/>
    <property type="match status" value="1"/>
</dbReference>
<organism evidence="10">
    <name type="scientific">marine metagenome</name>
    <dbReference type="NCBI Taxonomy" id="408172"/>
    <lineage>
        <taxon>unclassified sequences</taxon>
        <taxon>metagenomes</taxon>
        <taxon>ecological metagenomes</taxon>
    </lineage>
</organism>
<dbReference type="GO" id="GO:0016757">
    <property type="term" value="F:glycosyltransferase activity"/>
    <property type="evidence" value="ECO:0007669"/>
    <property type="project" value="UniProtKB-KW"/>
</dbReference>
<evidence type="ECO:0000256" key="2">
    <source>
        <dbReference type="ARBA" id="ARBA00005992"/>
    </source>
</evidence>
<gene>
    <name evidence="10" type="ORF">METZ01_LOCUS9183</name>
</gene>
<keyword evidence="6" id="KW-0133">Cell shape</keyword>
<dbReference type="Gene3D" id="2.40.440.10">
    <property type="entry name" value="L,D-transpeptidase catalytic domain-like"/>
    <property type="match status" value="1"/>
</dbReference>
<dbReference type="CDD" id="cd16913">
    <property type="entry name" value="YkuD_like"/>
    <property type="match status" value="1"/>
</dbReference>
<dbReference type="GO" id="GO:0018104">
    <property type="term" value="P:peptidoglycan-protein cross-linking"/>
    <property type="evidence" value="ECO:0007669"/>
    <property type="project" value="TreeGrafter"/>
</dbReference>
<dbReference type="PROSITE" id="PS52029">
    <property type="entry name" value="LD_TPASE"/>
    <property type="match status" value="1"/>
</dbReference>
<evidence type="ECO:0000256" key="8">
    <source>
        <dbReference type="ARBA" id="ARBA00023316"/>
    </source>
</evidence>
<reference evidence="10" key="1">
    <citation type="submission" date="2018-05" db="EMBL/GenBank/DDBJ databases">
        <authorList>
            <person name="Lanie J.A."/>
            <person name="Ng W.-L."/>
            <person name="Kazmierczak K.M."/>
            <person name="Andrzejewski T.M."/>
            <person name="Davidsen T.M."/>
            <person name="Wayne K.J."/>
            <person name="Tettelin H."/>
            <person name="Glass J.I."/>
            <person name="Rusch D."/>
            <person name="Podicherti R."/>
            <person name="Tsui H.-C.T."/>
            <person name="Winkler M.E."/>
        </authorList>
    </citation>
    <scope>NUCLEOTIDE SEQUENCE</scope>
</reference>
<keyword evidence="4" id="KW-0808">Transferase</keyword>
<evidence type="ECO:0000256" key="4">
    <source>
        <dbReference type="ARBA" id="ARBA00022679"/>
    </source>
</evidence>
<evidence type="ECO:0000256" key="3">
    <source>
        <dbReference type="ARBA" id="ARBA00022676"/>
    </source>
</evidence>
<dbReference type="EMBL" id="UINC01000494">
    <property type="protein sequence ID" value="SUZ56329.1"/>
    <property type="molecule type" value="Genomic_DNA"/>
</dbReference>
<evidence type="ECO:0000256" key="7">
    <source>
        <dbReference type="ARBA" id="ARBA00022984"/>
    </source>
</evidence>
<dbReference type="InterPro" id="IPR038063">
    <property type="entry name" value="Transpep_catalytic_dom"/>
</dbReference>
<feature type="domain" description="L,D-TPase catalytic" evidence="9">
    <location>
        <begin position="39"/>
        <end position="195"/>
    </location>
</feature>
<sequence length="195" mass="21515">PLLLTLFITSCTVMTEKPINNKVLDSLKSISLDYKDLDLLIAVNVRSQELFLLSKGNIEQVYSISTSAYGTGSKENSFKTPLGKHKISEKIGQGLPKGAILKARKWTGAIANIIKNPIDTEFDVVTSRILWLEGLEQGKNLGPGVDSKSRYIYIHGTAEEGLIGKPASDGCVRMYNDDVITLFEKVNINTEVWII</sequence>
<keyword evidence="3" id="KW-0328">Glycosyltransferase</keyword>
<feature type="non-terminal residue" evidence="10">
    <location>
        <position position="1"/>
    </location>
</feature>
<dbReference type="GO" id="GO:0005576">
    <property type="term" value="C:extracellular region"/>
    <property type="evidence" value="ECO:0007669"/>
    <property type="project" value="TreeGrafter"/>
</dbReference>
<dbReference type="PANTHER" id="PTHR30582">
    <property type="entry name" value="L,D-TRANSPEPTIDASE"/>
    <property type="match status" value="1"/>
</dbReference>
<comment type="similarity">
    <text evidence="2">Belongs to the YkuD family.</text>
</comment>
<keyword evidence="8" id="KW-0961">Cell wall biogenesis/degradation</keyword>
<dbReference type="GO" id="GO:0008360">
    <property type="term" value="P:regulation of cell shape"/>
    <property type="evidence" value="ECO:0007669"/>
    <property type="project" value="UniProtKB-KW"/>
</dbReference>
<keyword evidence="7" id="KW-0573">Peptidoglycan synthesis</keyword>
<dbReference type="Pfam" id="PF03734">
    <property type="entry name" value="YkuD"/>
    <property type="match status" value="1"/>
</dbReference>
<dbReference type="InterPro" id="IPR050979">
    <property type="entry name" value="LD-transpeptidase"/>
</dbReference>
<dbReference type="SUPFAM" id="SSF141523">
    <property type="entry name" value="L,D-transpeptidase catalytic domain-like"/>
    <property type="match status" value="1"/>
</dbReference>
<dbReference type="AlphaFoldDB" id="A0A381NPS9"/>
<dbReference type="UniPathway" id="UPA00219"/>